<dbReference type="OrthoDB" id="10363159at2759"/>
<evidence type="ECO:0000313" key="1">
    <source>
        <dbReference type="EMBL" id="KAE9467156.1"/>
    </source>
</evidence>
<feature type="non-terminal residue" evidence="1">
    <location>
        <position position="1"/>
    </location>
</feature>
<accession>A0A6A4M1K5</accession>
<protein>
    <submittedName>
        <fullName evidence="1">Uncharacterized protein</fullName>
    </submittedName>
</protein>
<proteinExistence type="predicted"/>
<organism evidence="1 2">
    <name type="scientific">Rhododendron williamsianum</name>
    <dbReference type="NCBI Taxonomy" id="262921"/>
    <lineage>
        <taxon>Eukaryota</taxon>
        <taxon>Viridiplantae</taxon>
        <taxon>Streptophyta</taxon>
        <taxon>Embryophyta</taxon>
        <taxon>Tracheophyta</taxon>
        <taxon>Spermatophyta</taxon>
        <taxon>Magnoliopsida</taxon>
        <taxon>eudicotyledons</taxon>
        <taxon>Gunneridae</taxon>
        <taxon>Pentapetalae</taxon>
        <taxon>asterids</taxon>
        <taxon>Ericales</taxon>
        <taxon>Ericaceae</taxon>
        <taxon>Ericoideae</taxon>
        <taxon>Rhodoreae</taxon>
        <taxon>Rhododendron</taxon>
    </lineage>
</organism>
<keyword evidence="2" id="KW-1185">Reference proteome</keyword>
<sequence length="85" mass="9692">MTLYVKIQPLRDGNIRAKICDGRDHHAVHVHKEIQRIRAMARKGKATYARSGKENSKTQPLHEINIGAAREEHCANIGNNVRIRE</sequence>
<dbReference type="AlphaFoldDB" id="A0A6A4M1K5"/>
<comment type="caution">
    <text evidence="1">The sequence shown here is derived from an EMBL/GenBank/DDBJ whole genome shotgun (WGS) entry which is preliminary data.</text>
</comment>
<dbReference type="Proteomes" id="UP000428333">
    <property type="component" value="Linkage Group LG01"/>
</dbReference>
<feature type="non-terminal residue" evidence="1">
    <location>
        <position position="85"/>
    </location>
</feature>
<reference evidence="1 2" key="1">
    <citation type="journal article" date="2019" name="Genome Biol. Evol.">
        <title>The Rhododendron genome and chromosomal organization provide insight into shared whole-genome duplications across the heath family (Ericaceae).</title>
        <authorList>
            <person name="Soza V.L."/>
            <person name="Lindsley D."/>
            <person name="Waalkes A."/>
            <person name="Ramage E."/>
            <person name="Patwardhan R.P."/>
            <person name="Burton J.N."/>
            <person name="Adey A."/>
            <person name="Kumar A."/>
            <person name="Qiu R."/>
            <person name="Shendure J."/>
            <person name="Hall B."/>
        </authorList>
    </citation>
    <scope>NUCLEOTIDE SEQUENCE [LARGE SCALE GENOMIC DNA]</scope>
    <source>
        <strain evidence="1">RSF 1966-606</strain>
    </source>
</reference>
<gene>
    <name evidence="1" type="ORF">C3L33_00934</name>
</gene>
<name>A0A6A4M1K5_9ERIC</name>
<dbReference type="EMBL" id="QEFC01000047">
    <property type="protein sequence ID" value="KAE9467156.1"/>
    <property type="molecule type" value="Genomic_DNA"/>
</dbReference>
<evidence type="ECO:0000313" key="2">
    <source>
        <dbReference type="Proteomes" id="UP000428333"/>
    </source>
</evidence>